<dbReference type="Proteomes" id="UP000183263">
    <property type="component" value="Unassembled WGS sequence"/>
</dbReference>
<sequence length="36" mass="4152">MTRWSVVARTSYSKSYSQVTPPRADSGKRQDYPEES</sequence>
<reference evidence="2 3" key="1">
    <citation type="submission" date="2016-10" db="EMBL/GenBank/DDBJ databases">
        <authorList>
            <person name="de Groot N.N."/>
        </authorList>
    </citation>
    <scope>NUCLEOTIDE SEQUENCE [LARGE SCALE GENOMIC DNA]</scope>
    <source>
        <strain evidence="2 3">DSM 44892</strain>
    </source>
</reference>
<accession>A0A1G8RJX6</accession>
<gene>
    <name evidence="2" type="ORF">SAMN05444695_1187</name>
</gene>
<dbReference type="AlphaFoldDB" id="A0A1G8RJX6"/>
<dbReference type="EMBL" id="FNDN01000018">
    <property type="protein sequence ID" value="SDJ16805.1"/>
    <property type="molecule type" value="Genomic_DNA"/>
</dbReference>
<evidence type="ECO:0000313" key="2">
    <source>
        <dbReference type="EMBL" id="SDJ16805.1"/>
    </source>
</evidence>
<proteinExistence type="predicted"/>
<organism evidence="2 3">
    <name type="scientific">Rhodococcus triatomae</name>
    <dbReference type="NCBI Taxonomy" id="300028"/>
    <lineage>
        <taxon>Bacteria</taxon>
        <taxon>Bacillati</taxon>
        <taxon>Actinomycetota</taxon>
        <taxon>Actinomycetes</taxon>
        <taxon>Mycobacteriales</taxon>
        <taxon>Nocardiaceae</taxon>
        <taxon>Rhodococcus</taxon>
    </lineage>
</organism>
<feature type="compositionally biased region" description="Basic and acidic residues" evidence="1">
    <location>
        <begin position="25"/>
        <end position="36"/>
    </location>
</feature>
<feature type="region of interest" description="Disordered" evidence="1">
    <location>
        <begin position="1"/>
        <end position="36"/>
    </location>
</feature>
<evidence type="ECO:0000256" key="1">
    <source>
        <dbReference type="SAM" id="MobiDB-lite"/>
    </source>
</evidence>
<keyword evidence="3" id="KW-1185">Reference proteome</keyword>
<feature type="compositionally biased region" description="Polar residues" evidence="1">
    <location>
        <begin position="8"/>
        <end position="20"/>
    </location>
</feature>
<evidence type="ECO:0000313" key="3">
    <source>
        <dbReference type="Proteomes" id="UP000183263"/>
    </source>
</evidence>
<name>A0A1G8RJX6_9NOCA</name>
<protein>
    <submittedName>
        <fullName evidence="2">Uncharacterized protein</fullName>
    </submittedName>
</protein>